<dbReference type="GO" id="GO:0032259">
    <property type="term" value="P:methylation"/>
    <property type="evidence" value="ECO:0007669"/>
    <property type="project" value="UniProtKB-KW"/>
</dbReference>
<dbReference type="Gene3D" id="3.40.50.150">
    <property type="entry name" value="Vaccinia Virus protein VP39"/>
    <property type="match status" value="1"/>
</dbReference>
<organism evidence="1">
    <name type="scientific">Fervidobacterium pennivorans</name>
    <dbReference type="NCBI Taxonomy" id="93466"/>
    <lineage>
        <taxon>Bacteria</taxon>
        <taxon>Thermotogati</taxon>
        <taxon>Thermotogota</taxon>
        <taxon>Thermotogae</taxon>
        <taxon>Thermotogales</taxon>
        <taxon>Fervidobacteriaceae</taxon>
        <taxon>Fervidobacterium</taxon>
    </lineage>
</organism>
<dbReference type="PANTHER" id="PTHR43042:SF2">
    <property type="entry name" value="SAM-DEPENDENT METHYLTRANSFERASE"/>
    <property type="match status" value="1"/>
</dbReference>
<dbReference type="SUPFAM" id="SSF53335">
    <property type="entry name" value="S-adenosyl-L-methionine-dependent methyltransferases"/>
    <property type="match status" value="1"/>
</dbReference>
<reference evidence="1" key="1">
    <citation type="journal article" date="2020" name="mSystems">
        <title>Genome- and Community-Level Interaction Insights into Carbon Utilization and Element Cycling Functions of Hydrothermarchaeota in Hydrothermal Sediment.</title>
        <authorList>
            <person name="Zhou Z."/>
            <person name="Liu Y."/>
            <person name="Xu W."/>
            <person name="Pan J."/>
            <person name="Luo Z.H."/>
            <person name="Li M."/>
        </authorList>
    </citation>
    <scope>NUCLEOTIDE SEQUENCE [LARGE SCALE GENOMIC DNA]</scope>
    <source>
        <strain evidence="1">SpSt-101</strain>
    </source>
</reference>
<dbReference type="AlphaFoldDB" id="A0A832IN52"/>
<dbReference type="EMBL" id="DRUO01000022">
    <property type="protein sequence ID" value="HHD39920.1"/>
    <property type="molecule type" value="Genomic_DNA"/>
</dbReference>
<accession>A0A832IN52</accession>
<sequence length="148" mass="16835">MELAKGNVKLNGLNENEVRWVVDDVRKFVSREIKRGRKYDAFILDPPEFGRGTGKEIWKLEEHLGKLLEDLMILCDGNPLFVFLTCYSDGFSPSLSERILRSYISSKDFFTKFELKIPESPGNIFSSNGACAIFISNKLSLHQINLGD</sequence>
<comment type="caution">
    <text evidence="1">The sequence shown here is derived from an EMBL/GenBank/DDBJ whole genome shotgun (WGS) entry which is preliminary data.</text>
</comment>
<dbReference type="GO" id="GO:0008168">
    <property type="term" value="F:methyltransferase activity"/>
    <property type="evidence" value="ECO:0007669"/>
    <property type="project" value="UniProtKB-KW"/>
</dbReference>
<name>A0A832IN52_FERPE</name>
<keyword evidence="1" id="KW-0489">Methyltransferase</keyword>
<dbReference type="PANTHER" id="PTHR43042">
    <property type="entry name" value="SAM-DEPENDENT METHYLTRANSFERASE"/>
    <property type="match status" value="1"/>
</dbReference>
<evidence type="ECO:0000313" key="1">
    <source>
        <dbReference type="EMBL" id="HHD39920.1"/>
    </source>
</evidence>
<gene>
    <name evidence="1" type="ORF">ENL60_00285</name>
</gene>
<protein>
    <submittedName>
        <fullName evidence="1">S-adenosylmethionine-dependent methyltransferase</fullName>
    </submittedName>
</protein>
<proteinExistence type="predicted"/>
<dbReference type="InterPro" id="IPR029063">
    <property type="entry name" value="SAM-dependent_MTases_sf"/>
</dbReference>
<keyword evidence="1" id="KW-0808">Transferase</keyword>